<dbReference type="OMA" id="QWHAPAP"/>
<accession>A0A1S4B4L0</accession>
<protein>
    <submittedName>
        <fullName evidence="1">Uncharacterized protein</fullName>
    </submittedName>
</protein>
<dbReference type="OrthoDB" id="1724165at2759"/>
<dbReference type="AlphaFoldDB" id="A0A1S4B4L0"/>
<dbReference type="KEGG" id="nta:107804347"/>
<dbReference type="PANTHER" id="PTHR32108:SF9">
    <property type="entry name" value="REVERSE TRANSCRIPTASE RNASE H-LIKE DOMAIN-CONTAINING PROTEIN"/>
    <property type="match status" value="1"/>
</dbReference>
<gene>
    <name evidence="1" type="primary">LOC107804347</name>
</gene>
<dbReference type="STRING" id="4097.A0A1S4B4L0"/>
<proteinExistence type="predicted"/>
<dbReference type="PaxDb" id="4097-A0A1S4B4L0"/>
<evidence type="ECO:0000313" key="1">
    <source>
        <dbReference type="RefSeq" id="XP_016483718.1"/>
    </source>
</evidence>
<organism evidence="1">
    <name type="scientific">Nicotiana tabacum</name>
    <name type="common">Common tobacco</name>
    <dbReference type="NCBI Taxonomy" id="4097"/>
    <lineage>
        <taxon>Eukaryota</taxon>
        <taxon>Viridiplantae</taxon>
        <taxon>Streptophyta</taxon>
        <taxon>Embryophyta</taxon>
        <taxon>Tracheophyta</taxon>
        <taxon>Spermatophyta</taxon>
        <taxon>Magnoliopsida</taxon>
        <taxon>eudicotyledons</taxon>
        <taxon>Gunneridae</taxon>
        <taxon>Pentapetalae</taxon>
        <taxon>asterids</taxon>
        <taxon>lamiids</taxon>
        <taxon>Solanales</taxon>
        <taxon>Solanaceae</taxon>
        <taxon>Nicotianoideae</taxon>
        <taxon>Nicotianeae</taxon>
        <taxon>Nicotiana</taxon>
    </lineage>
</organism>
<reference evidence="1" key="1">
    <citation type="submission" date="2025-08" db="UniProtKB">
        <authorList>
            <consortium name="RefSeq"/>
        </authorList>
    </citation>
    <scope>IDENTIFICATION</scope>
</reference>
<dbReference type="RefSeq" id="XP_016483718.1">
    <property type="nucleotide sequence ID" value="XM_016628232.1"/>
</dbReference>
<name>A0A1S4B4L0_TOBAC</name>
<sequence>MVEYFLLALEPTYFGHLISAIGKSFNEVVKMGRMVEEGLKLRKIMSYSVIKATMQAIQNGTGGMLGKKKKEDIAMVVLGSWHGPGGSPTHYTQPRLQLQTYTPTPYNPPQHYFPPPEPQYSIRPPQYHVHHAQSYAQPPPHLQWHAPAPRNPYPPPQTYRNPTGPNFRGKLEFKNERLQRKKTFTPLGEYYSSLFQRLRQLDVLWTIESKIPNPPPKNLNYSLRCACCSNAWGHDTEKCCHLKNAIQELIDTNQIVVESPEAPNINQNPLPAHAEIHIIEIVHKDGEPKKPSQSVMMIRSSEKELRKAKTLRDNPVLVMKLVTEEEAEEFLRKMKVQDYSIVEQLRKTPSQISLISLLIHIDEHRQALMKILNEAHVPDIIIVNHLEKIAKKIFESNRITFSEDELPLESTDHNRALYLPVKCENSMVTRVLVENGSSANICPLSTLNKLKFDDERIHKNNICVRGFDEGGKDSIGNIMLELTIRPYHGVPSTGCGCFLQFVVG</sequence>
<dbReference type="PANTHER" id="PTHR32108">
    <property type="entry name" value="DNA-DIRECTED RNA POLYMERASE SUBUNIT ALPHA"/>
    <property type="match status" value="1"/>
</dbReference>